<evidence type="ECO:0000256" key="4">
    <source>
        <dbReference type="ARBA" id="ARBA00022723"/>
    </source>
</evidence>
<dbReference type="AlphaFoldDB" id="E7RV31"/>
<dbReference type="EC" id="3.1.3.25" evidence="8"/>
<comment type="caution">
    <text evidence="10">The sequence shown here is derived from an EMBL/GenBank/DDBJ whole genome shotgun (WGS) entry which is preliminary data.</text>
</comment>
<evidence type="ECO:0000256" key="5">
    <source>
        <dbReference type="ARBA" id="ARBA00022801"/>
    </source>
</evidence>
<dbReference type="PROSITE" id="PS00630">
    <property type="entry name" value="IMP_2"/>
    <property type="match status" value="1"/>
</dbReference>
<keyword evidence="4 7" id="KW-0479">Metal-binding</keyword>
<reference evidence="10 11" key="1">
    <citation type="submission" date="2010-12" db="EMBL/GenBank/DDBJ databases">
        <authorList>
            <person name="Muzny D."/>
            <person name="Qin X."/>
            <person name="Deng J."/>
            <person name="Jiang H."/>
            <person name="Liu Y."/>
            <person name="Qu J."/>
            <person name="Song X.-Z."/>
            <person name="Zhang L."/>
            <person name="Thornton R."/>
            <person name="Coyle M."/>
            <person name="Francisco L."/>
            <person name="Jackson L."/>
            <person name="Javaid M."/>
            <person name="Korchina V."/>
            <person name="Kovar C."/>
            <person name="Mata R."/>
            <person name="Mathew T."/>
            <person name="Ngo R."/>
            <person name="Nguyen L."/>
            <person name="Nguyen N."/>
            <person name="Okwuonu G."/>
            <person name="Ongeri F."/>
            <person name="Pham C."/>
            <person name="Simmons D."/>
            <person name="Wilczek-Boney K."/>
            <person name="Hale W."/>
            <person name="Jakkamsetti A."/>
            <person name="Pham P."/>
            <person name="Ruth R."/>
            <person name="San Lucas F."/>
            <person name="Warren J."/>
            <person name="Zhang J."/>
            <person name="Zhao Z."/>
            <person name="Zhou C."/>
            <person name="Zhu D."/>
            <person name="Lee S."/>
            <person name="Bess C."/>
            <person name="Blankenburg K."/>
            <person name="Forbes L."/>
            <person name="Fu Q."/>
            <person name="Gubbala S."/>
            <person name="Hirani K."/>
            <person name="Jayaseelan J.C."/>
            <person name="Lara F."/>
            <person name="Munidasa M."/>
            <person name="Palculict T."/>
            <person name="Patil S."/>
            <person name="Pu L.-L."/>
            <person name="Saada N."/>
            <person name="Tang L."/>
            <person name="Weissenberger G."/>
            <person name="Zhu Y."/>
            <person name="Hemphill L."/>
            <person name="Shang Y."/>
            <person name="Youmans B."/>
            <person name="Ayvaz T."/>
            <person name="Ross M."/>
            <person name="Santibanez J."/>
            <person name="Aqrawi P."/>
            <person name="Gross S."/>
            <person name="Joshi V."/>
            <person name="Fowler G."/>
            <person name="Nazareth L."/>
            <person name="Reid J."/>
            <person name="Worley K."/>
            <person name="Petrosino J."/>
            <person name="Highlander S."/>
            <person name="Gibbs R."/>
        </authorList>
    </citation>
    <scope>NUCLEOTIDE SEQUENCE [LARGE SCALE GENOMIC DNA]</scope>
    <source>
        <strain evidence="10 11">ATCC 51599</strain>
    </source>
</reference>
<keyword evidence="6 7" id="KW-0460">Magnesium</keyword>
<dbReference type="RefSeq" id="WP_005672570.1">
    <property type="nucleotide sequence ID" value="NZ_CP146288.1"/>
</dbReference>
<evidence type="ECO:0000256" key="8">
    <source>
        <dbReference type="RuleBase" id="RU364068"/>
    </source>
</evidence>
<feature type="binding site" evidence="7">
    <location>
        <position position="95"/>
    </location>
    <ligand>
        <name>Mg(2+)</name>
        <dbReference type="ChEBI" id="CHEBI:18420"/>
        <label>1</label>
        <note>catalytic</note>
    </ligand>
</feature>
<dbReference type="STRING" id="887898.HMPREF0551_0543"/>
<evidence type="ECO:0000256" key="2">
    <source>
        <dbReference type="ARBA" id="ARBA00001946"/>
    </source>
</evidence>
<comment type="similarity">
    <text evidence="3 8">Belongs to the inositol monophosphatase superfamily.</text>
</comment>
<dbReference type="SUPFAM" id="SSF56655">
    <property type="entry name" value="Carbohydrate phosphatase"/>
    <property type="match status" value="1"/>
</dbReference>
<feature type="binding site" evidence="7">
    <location>
        <position position="67"/>
    </location>
    <ligand>
        <name>Mg(2+)</name>
        <dbReference type="ChEBI" id="CHEBI:18420"/>
        <label>1</label>
        <note>catalytic</note>
    </ligand>
</feature>
<dbReference type="Gene3D" id="3.40.190.80">
    <property type="match status" value="1"/>
</dbReference>
<proteinExistence type="inferred from homology"/>
<evidence type="ECO:0000256" key="1">
    <source>
        <dbReference type="ARBA" id="ARBA00001033"/>
    </source>
</evidence>
<feature type="binding site" evidence="7">
    <location>
        <position position="96"/>
    </location>
    <ligand>
        <name>Mg(2+)</name>
        <dbReference type="ChEBI" id="CHEBI:18420"/>
        <label>1</label>
        <note>catalytic</note>
    </ligand>
</feature>
<comment type="catalytic activity">
    <reaction evidence="1 8">
        <text>a myo-inositol phosphate + H2O = myo-inositol + phosphate</text>
        <dbReference type="Rhea" id="RHEA:24056"/>
        <dbReference type="ChEBI" id="CHEBI:15377"/>
        <dbReference type="ChEBI" id="CHEBI:17268"/>
        <dbReference type="ChEBI" id="CHEBI:43474"/>
        <dbReference type="ChEBI" id="CHEBI:84139"/>
        <dbReference type="EC" id="3.1.3.25"/>
    </reaction>
</comment>
<dbReference type="Pfam" id="PF00459">
    <property type="entry name" value="Inositol_P"/>
    <property type="match status" value="1"/>
</dbReference>
<dbReference type="HOGENOM" id="CLU_044118_0_0_4"/>
<dbReference type="GO" id="GO:0008934">
    <property type="term" value="F:inositol monophosphate 1-phosphatase activity"/>
    <property type="evidence" value="ECO:0007669"/>
    <property type="project" value="InterPro"/>
</dbReference>
<dbReference type="PRINTS" id="PR00377">
    <property type="entry name" value="IMPHPHTASES"/>
</dbReference>
<evidence type="ECO:0000256" key="3">
    <source>
        <dbReference type="ARBA" id="ARBA00009759"/>
    </source>
</evidence>
<organism evidence="10 11">
    <name type="scientific">Lautropia mirabilis ATCC 51599</name>
    <dbReference type="NCBI Taxonomy" id="887898"/>
    <lineage>
        <taxon>Bacteria</taxon>
        <taxon>Pseudomonadati</taxon>
        <taxon>Pseudomonadota</taxon>
        <taxon>Betaproteobacteria</taxon>
        <taxon>Burkholderiales</taxon>
        <taxon>Burkholderiaceae</taxon>
        <taxon>Lautropia</taxon>
    </lineage>
</organism>
<dbReference type="PANTHER" id="PTHR20854:SF4">
    <property type="entry name" value="INOSITOL-1-MONOPHOSPHATASE-RELATED"/>
    <property type="match status" value="1"/>
</dbReference>
<dbReference type="GO" id="GO:0006020">
    <property type="term" value="P:inositol metabolic process"/>
    <property type="evidence" value="ECO:0007669"/>
    <property type="project" value="TreeGrafter"/>
</dbReference>
<dbReference type="FunFam" id="3.30.540.10:FF:000003">
    <property type="entry name" value="Inositol-1-monophosphatase"/>
    <property type="match status" value="1"/>
</dbReference>
<comment type="cofactor">
    <cofactor evidence="2 7 8">
        <name>Mg(2+)</name>
        <dbReference type="ChEBI" id="CHEBI:18420"/>
    </cofactor>
</comment>
<dbReference type="Gene3D" id="3.30.540.10">
    <property type="entry name" value="Fructose-1,6-Bisphosphatase, subunit A, domain 1"/>
    <property type="match status" value="1"/>
</dbReference>
<evidence type="ECO:0000313" key="11">
    <source>
        <dbReference type="Proteomes" id="UP000011021"/>
    </source>
</evidence>
<dbReference type="GO" id="GO:0046854">
    <property type="term" value="P:phosphatidylinositol phosphate biosynthetic process"/>
    <property type="evidence" value="ECO:0007669"/>
    <property type="project" value="InterPro"/>
</dbReference>
<sequence>MHPMLNVAVRAARQAGRLINRASVDIETVQITRKDRNDFVTEVDRASEAAIIETLLAAYPDHAILAEESGFQPGRSTPADTPLKDVEHVWIIDPLDGTTNFIHGLPHYCISIALMERGVITQALIFDPNRNELFTATRGRGAFLNDRRIRASKRFRLEDSLLGTGFPFRRHQDEDAYLTVLRPLVDKGAIMRRSGSAALDLAYVATGRFDAFFELGLKPWDVAAGSLLVTEAGGLVGDFDGEANYLDGGQMLAGNPKLFSILVPLLQPVLGSGVQPAAPAATDAAPAPRRQLRARSRAAAPERGAAEDDRH</sequence>
<keyword evidence="5 8" id="KW-0378">Hydrolase</keyword>
<feature type="binding site" evidence="7">
    <location>
        <position position="221"/>
    </location>
    <ligand>
        <name>Mg(2+)</name>
        <dbReference type="ChEBI" id="CHEBI:18420"/>
        <label>1</label>
        <note>catalytic</note>
    </ligand>
</feature>
<dbReference type="GO" id="GO:0007165">
    <property type="term" value="P:signal transduction"/>
    <property type="evidence" value="ECO:0007669"/>
    <property type="project" value="TreeGrafter"/>
</dbReference>
<dbReference type="InterPro" id="IPR033942">
    <property type="entry name" value="IMPase"/>
</dbReference>
<dbReference type="PROSITE" id="PS00629">
    <property type="entry name" value="IMP_1"/>
    <property type="match status" value="1"/>
</dbReference>
<dbReference type="EMBL" id="AEQP01000002">
    <property type="protein sequence ID" value="EFV95635.1"/>
    <property type="molecule type" value="Genomic_DNA"/>
</dbReference>
<feature type="compositionally biased region" description="Low complexity" evidence="9">
    <location>
        <begin position="276"/>
        <end position="289"/>
    </location>
</feature>
<feature type="binding site" evidence="7">
    <location>
        <position position="93"/>
    </location>
    <ligand>
        <name>Mg(2+)</name>
        <dbReference type="ChEBI" id="CHEBI:18420"/>
        <label>2</label>
    </ligand>
</feature>
<dbReference type="PANTHER" id="PTHR20854">
    <property type="entry name" value="INOSITOL MONOPHOSPHATASE"/>
    <property type="match status" value="1"/>
</dbReference>
<dbReference type="eggNOG" id="COG0483">
    <property type="taxonomic scope" value="Bacteria"/>
</dbReference>
<dbReference type="PRINTS" id="PR01959">
    <property type="entry name" value="SBIMPHPHTASE"/>
</dbReference>
<gene>
    <name evidence="10" type="ORF">HMPREF0551_0543</name>
</gene>
<dbReference type="InterPro" id="IPR020583">
    <property type="entry name" value="Inositol_monoP_metal-BS"/>
</dbReference>
<protein>
    <recommendedName>
        <fullName evidence="8">Inositol-1-monophosphatase</fullName>
        <ecNumber evidence="8">3.1.3.25</ecNumber>
    </recommendedName>
</protein>
<dbReference type="CDD" id="cd01639">
    <property type="entry name" value="IMPase"/>
    <property type="match status" value="1"/>
</dbReference>
<feature type="region of interest" description="Disordered" evidence="9">
    <location>
        <begin position="276"/>
        <end position="311"/>
    </location>
</feature>
<evidence type="ECO:0000256" key="9">
    <source>
        <dbReference type="SAM" id="MobiDB-lite"/>
    </source>
</evidence>
<dbReference type="InterPro" id="IPR020550">
    <property type="entry name" value="Inositol_monophosphatase_CS"/>
</dbReference>
<evidence type="ECO:0000313" key="10">
    <source>
        <dbReference type="EMBL" id="EFV95635.1"/>
    </source>
</evidence>
<name>E7RV31_9BURK</name>
<evidence type="ECO:0000256" key="7">
    <source>
        <dbReference type="PIRSR" id="PIRSR600760-2"/>
    </source>
</evidence>
<dbReference type="InterPro" id="IPR022337">
    <property type="entry name" value="Inositol_monophosphatase_SuhB"/>
</dbReference>
<keyword evidence="11" id="KW-1185">Reference proteome</keyword>
<dbReference type="Proteomes" id="UP000011021">
    <property type="component" value="Unassembled WGS sequence"/>
</dbReference>
<evidence type="ECO:0000256" key="6">
    <source>
        <dbReference type="ARBA" id="ARBA00022842"/>
    </source>
</evidence>
<accession>E7RV31</accession>
<dbReference type="InterPro" id="IPR000760">
    <property type="entry name" value="Inositol_monophosphatase-like"/>
</dbReference>
<dbReference type="GO" id="GO:0046872">
    <property type="term" value="F:metal ion binding"/>
    <property type="evidence" value="ECO:0007669"/>
    <property type="project" value="UniProtKB-KW"/>
</dbReference>